<dbReference type="EMBL" id="PJNI01000020">
    <property type="protein sequence ID" value="PKR79696.1"/>
    <property type="molecule type" value="Genomic_DNA"/>
</dbReference>
<evidence type="ECO:0000313" key="2">
    <source>
        <dbReference type="EMBL" id="PKR79696.1"/>
    </source>
</evidence>
<sequence length="129" mass="13727">MQKTIFFLLFLFGLTMNGFSQGNPSTNWSDNTDTQWYSAQSTDLTINSAEELAGLAELTANGNDFSGVTITLTSDIDLSAHLWSPIGVDDAQPFSGTFDGAGFTISNVIIDMPTSSMIGCDLGVELSAL</sequence>
<evidence type="ECO:0000256" key="1">
    <source>
        <dbReference type="SAM" id="SignalP"/>
    </source>
</evidence>
<feature type="signal peptide" evidence="1">
    <location>
        <begin position="1"/>
        <end position="22"/>
    </location>
</feature>
<evidence type="ECO:0008006" key="4">
    <source>
        <dbReference type="Google" id="ProtNLM"/>
    </source>
</evidence>
<protein>
    <recommendedName>
        <fullName evidence="4">Lipid/polyisoprenoid-binding YceI-like domain-containing protein</fullName>
    </recommendedName>
</protein>
<gene>
    <name evidence="2" type="ORF">CW751_13740</name>
</gene>
<dbReference type="OrthoDB" id="9813840at2"/>
<keyword evidence="3" id="KW-1185">Reference proteome</keyword>
<evidence type="ECO:0000313" key="3">
    <source>
        <dbReference type="Proteomes" id="UP000236654"/>
    </source>
</evidence>
<feature type="chain" id="PRO_5014194679" description="Lipid/polyisoprenoid-binding YceI-like domain-containing protein" evidence="1">
    <location>
        <begin position="23"/>
        <end position="129"/>
    </location>
</feature>
<proteinExistence type="predicted"/>
<keyword evidence="1" id="KW-0732">Signal</keyword>
<dbReference type="AlphaFoldDB" id="A0A2I0QZE1"/>
<dbReference type="Gene3D" id="2.160.20.110">
    <property type="match status" value="1"/>
</dbReference>
<reference evidence="2 3" key="1">
    <citation type="submission" date="2017-12" db="EMBL/GenBank/DDBJ databases">
        <title>The draft genome sequence of Brumimicrobium saltpan LHR20.</title>
        <authorList>
            <person name="Do Z.-J."/>
            <person name="Luo H.-R."/>
        </authorList>
    </citation>
    <scope>NUCLEOTIDE SEQUENCE [LARGE SCALE GENOMIC DNA]</scope>
    <source>
        <strain evidence="2 3">LHR20</strain>
    </source>
</reference>
<name>A0A2I0QZE1_9FLAO</name>
<comment type="caution">
    <text evidence="2">The sequence shown here is derived from an EMBL/GenBank/DDBJ whole genome shotgun (WGS) entry which is preliminary data.</text>
</comment>
<dbReference type="Proteomes" id="UP000236654">
    <property type="component" value="Unassembled WGS sequence"/>
</dbReference>
<organism evidence="2 3">
    <name type="scientific">Brumimicrobium salinarum</name>
    <dbReference type="NCBI Taxonomy" id="2058658"/>
    <lineage>
        <taxon>Bacteria</taxon>
        <taxon>Pseudomonadati</taxon>
        <taxon>Bacteroidota</taxon>
        <taxon>Flavobacteriia</taxon>
        <taxon>Flavobacteriales</taxon>
        <taxon>Crocinitomicaceae</taxon>
        <taxon>Brumimicrobium</taxon>
    </lineage>
</organism>
<dbReference type="RefSeq" id="WP_101335607.1">
    <property type="nucleotide sequence ID" value="NZ_PJNI01000020.1"/>
</dbReference>
<accession>A0A2I0QZE1</accession>